<dbReference type="RefSeq" id="WP_248148969.1">
    <property type="nucleotide sequence ID" value="NZ_BAAAOF010000001.1"/>
</dbReference>
<sequence>MTSRLPRLGAALVLAATALLVTSCASAAPEPEPTGTVASTPTPTAPAPEATETEAPVAEDLTCDNMILASTIADFTAAGWSSQAEPFYIGALELPGGLLCKWADLEGPAGDHLNMYGWAPISTETAEELQATLVGEGWIREDAPQGVYITENPDTAMSVDDQGYGWTYLFSESDVKFSNTKQGILLVDWPKG</sequence>
<protein>
    <recommendedName>
        <fullName evidence="5">Lipoprotein</fullName>
    </recommendedName>
</protein>
<keyword evidence="2" id="KW-0732">Signal</keyword>
<proteinExistence type="predicted"/>
<dbReference type="PROSITE" id="PS51257">
    <property type="entry name" value="PROKAR_LIPOPROTEIN"/>
    <property type="match status" value="1"/>
</dbReference>
<evidence type="ECO:0000313" key="4">
    <source>
        <dbReference type="Proteomes" id="UP001501343"/>
    </source>
</evidence>
<dbReference type="Proteomes" id="UP001501343">
    <property type="component" value="Unassembled WGS sequence"/>
</dbReference>
<evidence type="ECO:0000313" key="3">
    <source>
        <dbReference type="EMBL" id="GAA1914571.1"/>
    </source>
</evidence>
<organism evidence="3 4">
    <name type="scientific">Microbacterium aoyamense</name>
    <dbReference type="NCBI Taxonomy" id="344166"/>
    <lineage>
        <taxon>Bacteria</taxon>
        <taxon>Bacillati</taxon>
        <taxon>Actinomycetota</taxon>
        <taxon>Actinomycetes</taxon>
        <taxon>Micrococcales</taxon>
        <taxon>Microbacteriaceae</taxon>
        <taxon>Microbacterium</taxon>
    </lineage>
</organism>
<evidence type="ECO:0000256" key="1">
    <source>
        <dbReference type="SAM" id="MobiDB-lite"/>
    </source>
</evidence>
<name>A0ABP5ANI4_9MICO</name>
<comment type="caution">
    <text evidence="3">The sequence shown here is derived from an EMBL/GenBank/DDBJ whole genome shotgun (WGS) entry which is preliminary data.</text>
</comment>
<feature type="chain" id="PRO_5047086690" description="Lipoprotein" evidence="2">
    <location>
        <begin position="28"/>
        <end position="192"/>
    </location>
</feature>
<evidence type="ECO:0000256" key="2">
    <source>
        <dbReference type="SAM" id="SignalP"/>
    </source>
</evidence>
<feature type="region of interest" description="Disordered" evidence="1">
    <location>
        <begin position="27"/>
        <end position="56"/>
    </location>
</feature>
<feature type="signal peptide" evidence="2">
    <location>
        <begin position="1"/>
        <end position="27"/>
    </location>
</feature>
<keyword evidence="4" id="KW-1185">Reference proteome</keyword>
<evidence type="ECO:0008006" key="5">
    <source>
        <dbReference type="Google" id="ProtNLM"/>
    </source>
</evidence>
<dbReference type="EMBL" id="BAAAOF010000001">
    <property type="protein sequence ID" value="GAA1914571.1"/>
    <property type="molecule type" value="Genomic_DNA"/>
</dbReference>
<gene>
    <name evidence="3" type="ORF">GCM10009775_03940</name>
</gene>
<reference evidence="4" key="1">
    <citation type="journal article" date="2019" name="Int. J. Syst. Evol. Microbiol.">
        <title>The Global Catalogue of Microorganisms (GCM) 10K type strain sequencing project: providing services to taxonomists for standard genome sequencing and annotation.</title>
        <authorList>
            <consortium name="The Broad Institute Genomics Platform"/>
            <consortium name="The Broad Institute Genome Sequencing Center for Infectious Disease"/>
            <person name="Wu L."/>
            <person name="Ma J."/>
        </authorList>
    </citation>
    <scope>NUCLEOTIDE SEQUENCE [LARGE SCALE GENOMIC DNA]</scope>
    <source>
        <strain evidence="4">JCM 14900</strain>
    </source>
</reference>
<accession>A0ABP5ANI4</accession>